<dbReference type="GO" id="GO:0003779">
    <property type="term" value="F:actin binding"/>
    <property type="evidence" value="ECO:0007669"/>
    <property type="project" value="InterPro"/>
</dbReference>
<proteinExistence type="predicted"/>
<feature type="compositionally biased region" description="Gly residues" evidence="4">
    <location>
        <begin position="14"/>
        <end position="24"/>
    </location>
</feature>
<name>A0A8D2JB34_VARKO</name>
<reference evidence="5" key="1">
    <citation type="submission" date="2025-08" db="UniProtKB">
        <authorList>
            <consortium name="Ensembl"/>
        </authorList>
    </citation>
    <scope>IDENTIFICATION</scope>
</reference>
<accession>A0A8D2JB34</accession>
<keyword evidence="6" id="KW-1185">Reference proteome</keyword>
<protein>
    <submittedName>
        <fullName evidence="5">Uncharacterized protein</fullName>
    </submittedName>
</protein>
<feature type="region of interest" description="Disordered" evidence="4">
    <location>
        <begin position="161"/>
        <end position="200"/>
    </location>
</feature>
<dbReference type="AlphaFoldDB" id="A0A8D2JB34"/>
<evidence type="ECO:0000256" key="3">
    <source>
        <dbReference type="SAM" id="Coils"/>
    </source>
</evidence>
<sequence>MDQGSGDQEVEGNSGPGTEEGSGAGTEARGVEVEELARELHVTQEQYQEALAEVQLLQEQIELGILLVEDKEVAKGAGSELEAVKTALRQARKDLKEQDQKVKDLEGRLRAQEEAALQGCSSEECEERKSSLAISLHEACREKEALLGRCTSTEAEIQKLKESLEERNRETEKAEGSASESRGLQEEATELQRQLAAVTEQRDEAKAQVEVLREGRRKLEEELASQYVSRLEHEDWVGKLRASLMEAESSRAALQEECNSAQRELAELREASEGYRRESVPLAEHTQAKEALEGTLWELKAKAKLLEQDLKAKAQEASGLRAELDGVRQGAVSKEAHEQLRASLQGEVEALSGKLTDLGRQHERTCTEVFRVQREALFMKSEKHAAEAQLAAAEKQLQSLRAELVRVRELHSHIEDSAKLVQEKDRKVWARPKGGRVGGAWRGLPPIHGSCQPQADCSLPAFLCTILSAAAREGLGA</sequence>
<dbReference type="Proteomes" id="UP000694545">
    <property type="component" value="Unplaced"/>
</dbReference>
<dbReference type="PANTHER" id="PTHR24129">
    <property type="entry name" value="ANKYCORBIN"/>
    <property type="match status" value="1"/>
</dbReference>
<organism evidence="5 6">
    <name type="scientific">Varanus komodoensis</name>
    <name type="common">Komodo dragon</name>
    <dbReference type="NCBI Taxonomy" id="61221"/>
    <lineage>
        <taxon>Eukaryota</taxon>
        <taxon>Metazoa</taxon>
        <taxon>Chordata</taxon>
        <taxon>Craniata</taxon>
        <taxon>Vertebrata</taxon>
        <taxon>Euteleostomi</taxon>
        <taxon>Lepidosauria</taxon>
        <taxon>Squamata</taxon>
        <taxon>Bifurcata</taxon>
        <taxon>Unidentata</taxon>
        <taxon>Episquamata</taxon>
        <taxon>Toxicofera</taxon>
        <taxon>Anguimorpha</taxon>
        <taxon>Paleoanguimorpha</taxon>
        <taxon>Varanoidea</taxon>
        <taxon>Varanidae</taxon>
        <taxon>Varanus</taxon>
    </lineage>
</organism>
<dbReference type="PANTHER" id="PTHR24129:SF0">
    <property type="entry name" value="ANKYCORBIN"/>
    <property type="match status" value="1"/>
</dbReference>
<dbReference type="Ensembl" id="ENSVKKT00000011591.1">
    <property type="protein sequence ID" value="ENSVKKP00000011325.1"/>
    <property type="gene ID" value="ENSVKKG00000007894.1"/>
</dbReference>
<feature type="region of interest" description="Disordered" evidence="4">
    <location>
        <begin position="1"/>
        <end position="32"/>
    </location>
</feature>
<evidence type="ECO:0000256" key="1">
    <source>
        <dbReference type="ARBA" id="ARBA00022737"/>
    </source>
</evidence>
<keyword evidence="2 3" id="KW-0175">Coiled coil</keyword>
<evidence type="ECO:0000313" key="5">
    <source>
        <dbReference type="Ensembl" id="ENSVKKP00000011325.1"/>
    </source>
</evidence>
<dbReference type="InterPro" id="IPR042420">
    <property type="entry name" value="RAI14/UACA"/>
</dbReference>
<evidence type="ECO:0000256" key="2">
    <source>
        <dbReference type="ARBA" id="ARBA00023054"/>
    </source>
</evidence>
<evidence type="ECO:0000256" key="4">
    <source>
        <dbReference type="SAM" id="MobiDB-lite"/>
    </source>
</evidence>
<reference evidence="5" key="2">
    <citation type="submission" date="2025-09" db="UniProtKB">
        <authorList>
            <consortium name="Ensembl"/>
        </authorList>
    </citation>
    <scope>IDENTIFICATION</scope>
</reference>
<keyword evidence="1" id="KW-0677">Repeat</keyword>
<evidence type="ECO:0000313" key="6">
    <source>
        <dbReference type="Proteomes" id="UP000694545"/>
    </source>
</evidence>
<feature type="compositionally biased region" description="Basic and acidic residues" evidence="4">
    <location>
        <begin position="161"/>
        <end position="175"/>
    </location>
</feature>
<feature type="coiled-coil region" evidence="3">
    <location>
        <begin position="33"/>
        <end position="115"/>
    </location>
</feature>